<keyword evidence="2" id="KW-1185">Reference proteome</keyword>
<reference evidence="1" key="1">
    <citation type="submission" date="2021-08" db="EMBL/GenBank/DDBJ databases">
        <title>WGS assembly of Ceratopteris richardii.</title>
        <authorList>
            <person name="Marchant D.B."/>
            <person name="Chen G."/>
            <person name="Jenkins J."/>
            <person name="Shu S."/>
            <person name="Leebens-Mack J."/>
            <person name="Grimwood J."/>
            <person name="Schmutz J."/>
            <person name="Soltis P."/>
            <person name="Soltis D."/>
            <person name="Chen Z.-H."/>
        </authorList>
    </citation>
    <scope>NUCLEOTIDE SEQUENCE</scope>
    <source>
        <strain evidence="1">Whitten #5841</strain>
        <tissue evidence="1">Leaf</tissue>
    </source>
</reference>
<name>A0A8T2UXN7_CERRI</name>
<dbReference type="AlphaFoldDB" id="A0A8T2UXN7"/>
<comment type="caution">
    <text evidence="1">The sequence shown here is derived from an EMBL/GenBank/DDBJ whole genome shotgun (WGS) entry which is preliminary data.</text>
</comment>
<protein>
    <submittedName>
        <fullName evidence="1">Uncharacterized protein</fullName>
    </submittedName>
</protein>
<evidence type="ECO:0000313" key="2">
    <source>
        <dbReference type="Proteomes" id="UP000825935"/>
    </source>
</evidence>
<organism evidence="1 2">
    <name type="scientific">Ceratopteris richardii</name>
    <name type="common">Triangle waterfern</name>
    <dbReference type="NCBI Taxonomy" id="49495"/>
    <lineage>
        <taxon>Eukaryota</taxon>
        <taxon>Viridiplantae</taxon>
        <taxon>Streptophyta</taxon>
        <taxon>Embryophyta</taxon>
        <taxon>Tracheophyta</taxon>
        <taxon>Polypodiopsida</taxon>
        <taxon>Polypodiidae</taxon>
        <taxon>Polypodiales</taxon>
        <taxon>Pteridineae</taxon>
        <taxon>Pteridaceae</taxon>
        <taxon>Parkerioideae</taxon>
        <taxon>Ceratopteris</taxon>
    </lineage>
</organism>
<sequence length="104" mass="12034">MRKRTTTRRWENFESFTYFELVLHTSHTKTVHVVMRYLQITQATRLAHSRASHRQSRPMSAHQSQALSIISSVPRSTLKAETALPKELMHVPFRCTQGSVAKMP</sequence>
<accession>A0A8T2UXN7</accession>
<proteinExistence type="predicted"/>
<evidence type="ECO:0000313" key="1">
    <source>
        <dbReference type="EMBL" id="KAH7440981.1"/>
    </source>
</evidence>
<dbReference type="EMBL" id="CM035408">
    <property type="protein sequence ID" value="KAH7440981.1"/>
    <property type="molecule type" value="Genomic_DNA"/>
</dbReference>
<dbReference type="Proteomes" id="UP000825935">
    <property type="component" value="Chromosome 3"/>
</dbReference>
<gene>
    <name evidence="1" type="ORF">KP509_03G019500</name>
</gene>